<accession>A0ABN2SPY5</accession>
<feature type="region of interest" description="Disordered" evidence="1">
    <location>
        <begin position="288"/>
        <end position="309"/>
    </location>
</feature>
<feature type="compositionally biased region" description="Low complexity" evidence="1">
    <location>
        <begin position="296"/>
        <end position="309"/>
    </location>
</feature>
<comment type="caution">
    <text evidence="2">The sequence shown here is derived from an EMBL/GenBank/DDBJ whole genome shotgun (WGS) entry which is preliminary data.</text>
</comment>
<dbReference type="Gene3D" id="1.25.40.10">
    <property type="entry name" value="Tetratricopeptide repeat domain"/>
    <property type="match status" value="2"/>
</dbReference>
<evidence type="ECO:0000313" key="3">
    <source>
        <dbReference type="Proteomes" id="UP001501585"/>
    </source>
</evidence>
<evidence type="ECO:0000313" key="2">
    <source>
        <dbReference type="EMBL" id="GAA1990498.1"/>
    </source>
</evidence>
<organism evidence="2 3">
    <name type="scientific">Nocardiopsis rhodophaea</name>
    <dbReference type="NCBI Taxonomy" id="280238"/>
    <lineage>
        <taxon>Bacteria</taxon>
        <taxon>Bacillati</taxon>
        <taxon>Actinomycetota</taxon>
        <taxon>Actinomycetes</taxon>
        <taxon>Streptosporangiales</taxon>
        <taxon>Nocardiopsidaceae</taxon>
        <taxon>Nocardiopsis</taxon>
    </lineage>
</organism>
<name>A0ABN2SPY5_9ACTN</name>
<proteinExistence type="predicted"/>
<dbReference type="Proteomes" id="UP001501585">
    <property type="component" value="Unassembled WGS sequence"/>
</dbReference>
<dbReference type="SUPFAM" id="SSF48452">
    <property type="entry name" value="TPR-like"/>
    <property type="match status" value="1"/>
</dbReference>
<evidence type="ECO:0008006" key="4">
    <source>
        <dbReference type="Google" id="ProtNLM"/>
    </source>
</evidence>
<keyword evidence="3" id="KW-1185">Reference proteome</keyword>
<feature type="region of interest" description="Disordered" evidence="1">
    <location>
        <begin position="1"/>
        <end position="21"/>
    </location>
</feature>
<protein>
    <recommendedName>
        <fullName evidence="4">Tetratricopeptide repeat protein</fullName>
    </recommendedName>
</protein>
<sequence length="414" mass="43983">MTATSRNSPFAAADEPPEPDFQNLCDQARDLAESGYLKRAAQVYTRVLEGGSRSHRALAALGLAVVRHDMGDISGAREAGRIAMDTGHPEYAPRAAYHLALSYEAEGVAEQAERAWRGVLDAGNDRYTPAAHYGLARLAEERGDAAGAVAHWGQVLEGPDTALAARAAHDYAERLLARGEVDAAAEVVQRGLAAEEHPRLRLLLGAVCVERAIGEFGAVVDASRSDPEGARTVEPATAAAAVELLARLLAVRGDADGAERTWELGLTHSDTATAADVRSRLRRGFLAPHTDSPAEGGMDAAPGTGAGDAPAEEVVAWWDPYLEAAVTQGSLPMLTGELFSAVDQMYTRLAVPLADGETRVAALRHTLQEAVRSPGAYVWGRSLHEDFAERLRLATGAEADVLSEGWPDHDGPRR</sequence>
<dbReference type="InterPro" id="IPR011990">
    <property type="entry name" value="TPR-like_helical_dom_sf"/>
</dbReference>
<dbReference type="RefSeq" id="WP_344161163.1">
    <property type="nucleotide sequence ID" value="NZ_BAAAPC010000005.1"/>
</dbReference>
<gene>
    <name evidence="2" type="ORF">GCM10009799_15530</name>
</gene>
<dbReference type="EMBL" id="BAAAPC010000005">
    <property type="protein sequence ID" value="GAA1990498.1"/>
    <property type="molecule type" value="Genomic_DNA"/>
</dbReference>
<reference evidence="2 3" key="1">
    <citation type="journal article" date="2019" name="Int. J. Syst. Evol. Microbiol.">
        <title>The Global Catalogue of Microorganisms (GCM) 10K type strain sequencing project: providing services to taxonomists for standard genome sequencing and annotation.</title>
        <authorList>
            <consortium name="The Broad Institute Genomics Platform"/>
            <consortium name="The Broad Institute Genome Sequencing Center for Infectious Disease"/>
            <person name="Wu L."/>
            <person name="Ma J."/>
        </authorList>
    </citation>
    <scope>NUCLEOTIDE SEQUENCE [LARGE SCALE GENOMIC DNA]</scope>
    <source>
        <strain evidence="2 3">JCM 15313</strain>
    </source>
</reference>
<evidence type="ECO:0000256" key="1">
    <source>
        <dbReference type="SAM" id="MobiDB-lite"/>
    </source>
</evidence>